<keyword evidence="2" id="KW-1185">Reference proteome</keyword>
<protein>
    <submittedName>
        <fullName evidence="1">Uncharacterized protein</fullName>
    </submittedName>
</protein>
<name>A0ABT8KKV4_9BACT</name>
<dbReference type="Proteomes" id="UP001172082">
    <property type="component" value="Unassembled WGS sequence"/>
</dbReference>
<sequence>MKNLVSAIVLSFVVGAMCFGQECKFVKNKKKLQKYFQAINIEKMTKPKVLFDKWNKVASSSFIKTDQGFLWSIFLMRGYSARFEIFENNPIIVQFENGSIVKLYPNSFTEGKFPVLALTTFTINPLYKIDKDQIDMFSSNRIKNIRVYFTSEKVLSENRSEDDLGTYFEYEILSERYQSNCITPANCILQ</sequence>
<organism evidence="1 2">
    <name type="scientific">Splendidivirga corallicola</name>
    <dbReference type="NCBI Taxonomy" id="3051826"/>
    <lineage>
        <taxon>Bacteria</taxon>
        <taxon>Pseudomonadati</taxon>
        <taxon>Bacteroidota</taxon>
        <taxon>Cytophagia</taxon>
        <taxon>Cytophagales</taxon>
        <taxon>Splendidivirgaceae</taxon>
        <taxon>Splendidivirga</taxon>
    </lineage>
</organism>
<proteinExistence type="predicted"/>
<comment type="caution">
    <text evidence="1">The sequence shown here is derived from an EMBL/GenBank/DDBJ whole genome shotgun (WGS) entry which is preliminary data.</text>
</comment>
<dbReference type="EMBL" id="JAUJEA010000002">
    <property type="protein sequence ID" value="MDN5201351.1"/>
    <property type="molecule type" value="Genomic_DNA"/>
</dbReference>
<accession>A0ABT8KKV4</accession>
<evidence type="ECO:0000313" key="2">
    <source>
        <dbReference type="Proteomes" id="UP001172082"/>
    </source>
</evidence>
<dbReference type="RefSeq" id="WP_346751377.1">
    <property type="nucleotide sequence ID" value="NZ_JAUJEA010000002.1"/>
</dbReference>
<reference evidence="1" key="1">
    <citation type="submission" date="2023-06" db="EMBL/GenBank/DDBJ databases">
        <title>Genomic of Parafulvivirga corallium.</title>
        <authorList>
            <person name="Wang G."/>
        </authorList>
    </citation>
    <scope>NUCLEOTIDE SEQUENCE</scope>
    <source>
        <strain evidence="1">BMA10</strain>
    </source>
</reference>
<gene>
    <name evidence="1" type="ORF">QQ008_08260</name>
</gene>
<evidence type="ECO:0000313" key="1">
    <source>
        <dbReference type="EMBL" id="MDN5201351.1"/>
    </source>
</evidence>